<dbReference type="SUPFAM" id="SSF75304">
    <property type="entry name" value="Amidase signature (AS) enzymes"/>
    <property type="match status" value="1"/>
</dbReference>
<reference evidence="2 3" key="1">
    <citation type="submission" date="2015-11" db="EMBL/GenBank/DDBJ databases">
        <title>Draft genome sequence of Paramesorhizobium deserti A-3-E, a strain highly resistant to diverse beta-lactam antibiotics.</title>
        <authorList>
            <person name="Lv R."/>
            <person name="Yang X."/>
            <person name="Fang N."/>
            <person name="Guo J."/>
            <person name="Luo X."/>
            <person name="Peng F."/>
            <person name="Yang R."/>
            <person name="Cui Y."/>
            <person name="Fang C."/>
            <person name="Song Y."/>
        </authorList>
    </citation>
    <scope>NUCLEOTIDE SEQUENCE [LARGE SCALE GENOMIC DNA]</scope>
    <source>
        <strain evidence="2 3">A-3-E</strain>
    </source>
</reference>
<name>A0A135HQA8_9HYPH</name>
<dbReference type="Gene3D" id="3.90.1300.10">
    <property type="entry name" value="Amidase signature (AS) domain"/>
    <property type="match status" value="1"/>
</dbReference>
<dbReference type="Pfam" id="PF01425">
    <property type="entry name" value="Amidase"/>
    <property type="match status" value="1"/>
</dbReference>
<protein>
    <submittedName>
        <fullName evidence="2">Amidase</fullName>
    </submittedName>
</protein>
<evidence type="ECO:0000259" key="1">
    <source>
        <dbReference type="Pfam" id="PF01425"/>
    </source>
</evidence>
<dbReference type="AlphaFoldDB" id="A0A135HQA8"/>
<gene>
    <name evidence="2" type="ORF">ATN84_19175</name>
</gene>
<dbReference type="InterPro" id="IPR000120">
    <property type="entry name" value="Amidase"/>
</dbReference>
<dbReference type="OrthoDB" id="9811471at2"/>
<dbReference type="PANTHER" id="PTHR11895">
    <property type="entry name" value="TRANSAMIDASE"/>
    <property type="match status" value="1"/>
</dbReference>
<dbReference type="RefSeq" id="WP_068884590.1">
    <property type="nucleotide sequence ID" value="NZ_LNTU01000038.1"/>
</dbReference>
<comment type="caution">
    <text evidence="2">The sequence shown here is derived from an EMBL/GenBank/DDBJ whole genome shotgun (WGS) entry which is preliminary data.</text>
</comment>
<dbReference type="STRING" id="1494590.ATN84_19175"/>
<proteinExistence type="predicted"/>
<dbReference type="Proteomes" id="UP000070107">
    <property type="component" value="Unassembled WGS sequence"/>
</dbReference>
<dbReference type="InterPro" id="IPR023631">
    <property type="entry name" value="Amidase_dom"/>
</dbReference>
<dbReference type="PANTHER" id="PTHR11895:SF176">
    <property type="entry name" value="AMIDASE AMID-RELATED"/>
    <property type="match status" value="1"/>
</dbReference>
<evidence type="ECO:0000313" key="3">
    <source>
        <dbReference type="Proteomes" id="UP000070107"/>
    </source>
</evidence>
<dbReference type="GO" id="GO:0003824">
    <property type="term" value="F:catalytic activity"/>
    <property type="evidence" value="ECO:0007669"/>
    <property type="project" value="InterPro"/>
</dbReference>
<organism evidence="2 3">
    <name type="scientific">Paramesorhizobium deserti</name>
    <dbReference type="NCBI Taxonomy" id="1494590"/>
    <lineage>
        <taxon>Bacteria</taxon>
        <taxon>Pseudomonadati</taxon>
        <taxon>Pseudomonadota</taxon>
        <taxon>Alphaproteobacteria</taxon>
        <taxon>Hyphomicrobiales</taxon>
        <taxon>Phyllobacteriaceae</taxon>
        <taxon>Paramesorhizobium</taxon>
    </lineage>
</organism>
<feature type="domain" description="Amidase" evidence="1">
    <location>
        <begin position="30"/>
        <end position="449"/>
    </location>
</feature>
<keyword evidence="3" id="KW-1185">Reference proteome</keyword>
<dbReference type="EMBL" id="LNTU01000038">
    <property type="protein sequence ID" value="KXF75386.1"/>
    <property type="molecule type" value="Genomic_DNA"/>
</dbReference>
<sequence>MNVLSAAPHYLELSELAARLKAGTASPVGVTHTLLERISRLDRSLNAYAIVTADDALAQAEVAEAEIKDGRYRGPLHGVPVAVKDLCWVEGHPTAAGMSIHRNFRPSENATVVHRLKEAGAIILGKLQLTEGAYSDHHPSITPPKNPWNLDYWPGISSSGAGAATAAGLCYGAIASDTGGSIRWPCGANGLTGLKPTWGRVSRHGVFELAATLDHVGPMARSARDCALLLAAIAGPDPKDPTALFDPVPDYAGLADEGVSGLRIGIDPGWNGDDVDPGVKTILSEAAEVFRSLGATIVKVACPDVTQAVADWTPNCAVEAAVAHEATYLPRKSEYGPVLASVVEDGRALSGTDYQKILIRRLELRGRMAALFGTIDLLLTPVHPFAPLSLETIKTLGTQPDLIFKLQRYTCPFNMTGNPAITLPGGCTDSGLPVAFQLVAAHLGEPTLLRAGTAFQDATAWHCRHPRA</sequence>
<evidence type="ECO:0000313" key="2">
    <source>
        <dbReference type="EMBL" id="KXF75386.1"/>
    </source>
</evidence>
<accession>A0A135HQA8</accession>
<dbReference type="InterPro" id="IPR036928">
    <property type="entry name" value="AS_sf"/>
</dbReference>